<reference evidence="1" key="1">
    <citation type="submission" date="2014-11" db="EMBL/GenBank/DDBJ databases">
        <authorList>
            <person name="Amaro Gonzalez C."/>
        </authorList>
    </citation>
    <scope>NUCLEOTIDE SEQUENCE</scope>
</reference>
<accession>A0A0E9WIS2</accession>
<evidence type="ECO:0000313" key="1">
    <source>
        <dbReference type="EMBL" id="JAH90284.1"/>
    </source>
</evidence>
<protein>
    <submittedName>
        <fullName evidence="1">Uncharacterized protein</fullName>
    </submittedName>
</protein>
<sequence length="34" mass="3727">MSLTLSGESLCVPIFSGALLRDHLLTQHVTNRNC</sequence>
<proteinExistence type="predicted"/>
<reference evidence="1" key="2">
    <citation type="journal article" date="2015" name="Fish Shellfish Immunol.">
        <title>Early steps in the European eel (Anguilla anguilla)-Vibrio vulnificus interaction in the gills: Role of the RtxA13 toxin.</title>
        <authorList>
            <person name="Callol A."/>
            <person name="Pajuelo D."/>
            <person name="Ebbesson L."/>
            <person name="Teles M."/>
            <person name="MacKenzie S."/>
            <person name="Amaro C."/>
        </authorList>
    </citation>
    <scope>NUCLEOTIDE SEQUENCE</scope>
</reference>
<dbReference type="EMBL" id="GBXM01018293">
    <property type="protein sequence ID" value="JAH90284.1"/>
    <property type="molecule type" value="Transcribed_RNA"/>
</dbReference>
<organism evidence="1">
    <name type="scientific">Anguilla anguilla</name>
    <name type="common">European freshwater eel</name>
    <name type="synonym">Muraena anguilla</name>
    <dbReference type="NCBI Taxonomy" id="7936"/>
    <lineage>
        <taxon>Eukaryota</taxon>
        <taxon>Metazoa</taxon>
        <taxon>Chordata</taxon>
        <taxon>Craniata</taxon>
        <taxon>Vertebrata</taxon>
        <taxon>Euteleostomi</taxon>
        <taxon>Actinopterygii</taxon>
        <taxon>Neopterygii</taxon>
        <taxon>Teleostei</taxon>
        <taxon>Anguilliformes</taxon>
        <taxon>Anguillidae</taxon>
        <taxon>Anguilla</taxon>
    </lineage>
</organism>
<dbReference type="AlphaFoldDB" id="A0A0E9WIS2"/>
<name>A0A0E9WIS2_ANGAN</name>